<proteinExistence type="predicted"/>
<evidence type="ECO:0000313" key="1">
    <source>
        <dbReference type="EMBL" id="KAF5815049.1"/>
    </source>
</evidence>
<gene>
    <name evidence="1" type="ORF">HanXRQr2_Chr03g0118421</name>
</gene>
<evidence type="ECO:0000313" key="2">
    <source>
        <dbReference type="Proteomes" id="UP000215914"/>
    </source>
</evidence>
<reference evidence="1" key="1">
    <citation type="journal article" date="2017" name="Nature">
        <title>The sunflower genome provides insights into oil metabolism, flowering and Asterid evolution.</title>
        <authorList>
            <person name="Badouin H."/>
            <person name="Gouzy J."/>
            <person name="Grassa C.J."/>
            <person name="Murat F."/>
            <person name="Staton S.E."/>
            <person name="Cottret L."/>
            <person name="Lelandais-Briere C."/>
            <person name="Owens G.L."/>
            <person name="Carrere S."/>
            <person name="Mayjonade B."/>
            <person name="Legrand L."/>
            <person name="Gill N."/>
            <person name="Kane N.C."/>
            <person name="Bowers J.E."/>
            <person name="Hubner S."/>
            <person name="Bellec A."/>
            <person name="Berard A."/>
            <person name="Berges H."/>
            <person name="Blanchet N."/>
            <person name="Boniface M.C."/>
            <person name="Brunel D."/>
            <person name="Catrice O."/>
            <person name="Chaidir N."/>
            <person name="Claudel C."/>
            <person name="Donnadieu C."/>
            <person name="Faraut T."/>
            <person name="Fievet G."/>
            <person name="Helmstetter N."/>
            <person name="King M."/>
            <person name="Knapp S.J."/>
            <person name="Lai Z."/>
            <person name="Le Paslier M.C."/>
            <person name="Lippi Y."/>
            <person name="Lorenzon L."/>
            <person name="Mandel J.R."/>
            <person name="Marage G."/>
            <person name="Marchand G."/>
            <person name="Marquand E."/>
            <person name="Bret-Mestries E."/>
            <person name="Morien E."/>
            <person name="Nambeesan S."/>
            <person name="Nguyen T."/>
            <person name="Pegot-Espagnet P."/>
            <person name="Pouilly N."/>
            <person name="Raftis F."/>
            <person name="Sallet E."/>
            <person name="Schiex T."/>
            <person name="Thomas J."/>
            <person name="Vandecasteele C."/>
            <person name="Vares D."/>
            <person name="Vear F."/>
            <person name="Vautrin S."/>
            <person name="Crespi M."/>
            <person name="Mangin B."/>
            <person name="Burke J.M."/>
            <person name="Salse J."/>
            <person name="Munos S."/>
            <person name="Vincourt P."/>
            <person name="Rieseberg L.H."/>
            <person name="Langlade N.B."/>
        </authorList>
    </citation>
    <scope>NUCLEOTIDE SEQUENCE</scope>
    <source>
        <tissue evidence="1">Leaves</tissue>
    </source>
</reference>
<comment type="caution">
    <text evidence="1">The sequence shown here is derived from an EMBL/GenBank/DDBJ whole genome shotgun (WGS) entry which is preliminary data.</text>
</comment>
<dbReference type="EMBL" id="MNCJ02000318">
    <property type="protein sequence ID" value="KAF5815049.1"/>
    <property type="molecule type" value="Genomic_DNA"/>
</dbReference>
<reference evidence="1" key="2">
    <citation type="submission" date="2020-06" db="EMBL/GenBank/DDBJ databases">
        <title>Helianthus annuus Genome sequencing and assembly Release 2.</title>
        <authorList>
            <person name="Gouzy J."/>
            <person name="Langlade N."/>
            <person name="Munos S."/>
        </authorList>
    </citation>
    <scope>NUCLEOTIDE SEQUENCE</scope>
    <source>
        <tissue evidence="1">Leaves</tissue>
    </source>
</reference>
<keyword evidence="2" id="KW-1185">Reference proteome</keyword>
<organism evidence="1 2">
    <name type="scientific">Helianthus annuus</name>
    <name type="common">Common sunflower</name>
    <dbReference type="NCBI Taxonomy" id="4232"/>
    <lineage>
        <taxon>Eukaryota</taxon>
        <taxon>Viridiplantae</taxon>
        <taxon>Streptophyta</taxon>
        <taxon>Embryophyta</taxon>
        <taxon>Tracheophyta</taxon>
        <taxon>Spermatophyta</taxon>
        <taxon>Magnoliopsida</taxon>
        <taxon>eudicotyledons</taxon>
        <taxon>Gunneridae</taxon>
        <taxon>Pentapetalae</taxon>
        <taxon>asterids</taxon>
        <taxon>campanulids</taxon>
        <taxon>Asterales</taxon>
        <taxon>Asteraceae</taxon>
        <taxon>Asteroideae</taxon>
        <taxon>Heliantheae alliance</taxon>
        <taxon>Heliantheae</taxon>
        <taxon>Helianthus</taxon>
    </lineage>
</organism>
<dbReference type="AlphaFoldDB" id="A0A9K3JHD8"/>
<sequence>MSGCNEDVSKDVTVRINSVLGSTSGNPWLTNRGANMTQPLKFEQATFFRHPTGT</sequence>
<protein>
    <submittedName>
        <fullName evidence="1">Uncharacterized protein</fullName>
    </submittedName>
</protein>
<accession>A0A9K3JHD8</accession>
<dbReference type="Gramene" id="mRNA:HanXRQr2_Chr03g0118421">
    <property type="protein sequence ID" value="CDS:HanXRQr2_Chr03g0118421.1"/>
    <property type="gene ID" value="HanXRQr2_Chr03g0118421"/>
</dbReference>
<name>A0A9K3JHD8_HELAN</name>
<dbReference type="Proteomes" id="UP000215914">
    <property type="component" value="Unassembled WGS sequence"/>
</dbReference>